<dbReference type="EMBL" id="WPIN01000002">
    <property type="protein sequence ID" value="MVM29299.1"/>
    <property type="molecule type" value="Genomic_DNA"/>
</dbReference>
<evidence type="ECO:0000313" key="3">
    <source>
        <dbReference type="Proteomes" id="UP000436006"/>
    </source>
</evidence>
<feature type="compositionally biased region" description="Polar residues" evidence="1">
    <location>
        <begin position="290"/>
        <end position="316"/>
    </location>
</feature>
<feature type="compositionally biased region" description="Polar residues" evidence="1">
    <location>
        <begin position="1"/>
        <end position="11"/>
    </location>
</feature>
<sequence>MSLQNPQPDTSSQEHNKSTAYLPQNQAPPVKINYYRLLEWFWEEVPYRPGYKSEYGSTFLAIIDSINRNAQRELWRETAIDFDRLINKIRCSKRMYYEALKWLRQEDLLLYIPGRNEHAMARFHVGALIPLEVQKRTSSDTATIEVEVQKRTSSDTATIEVEVQKRTSSDTSTAEAVVQKCTSSATSTSTSGAPINKDIPITYIPTTNKAPVVPTFDVFWNAYDYKVGRKDCQKKWDRLAPEDKVAILTVLPAYVQATPEGGFPARKHPLTFLNGESWKDEDIGKIRLRATSSTHAPGTTDRPQSRSSPKGLSALT</sequence>
<dbReference type="Proteomes" id="UP000436006">
    <property type="component" value="Unassembled WGS sequence"/>
</dbReference>
<keyword evidence="3" id="KW-1185">Reference proteome</keyword>
<organism evidence="2 3">
    <name type="scientific">Spirosoma arboris</name>
    <dbReference type="NCBI Taxonomy" id="2682092"/>
    <lineage>
        <taxon>Bacteria</taxon>
        <taxon>Pseudomonadati</taxon>
        <taxon>Bacteroidota</taxon>
        <taxon>Cytophagia</taxon>
        <taxon>Cytophagales</taxon>
        <taxon>Cytophagaceae</taxon>
        <taxon>Spirosoma</taxon>
    </lineage>
</organism>
<comment type="caution">
    <text evidence="2">The sequence shown here is derived from an EMBL/GenBank/DDBJ whole genome shotgun (WGS) entry which is preliminary data.</text>
</comment>
<feature type="region of interest" description="Disordered" evidence="1">
    <location>
        <begin position="284"/>
        <end position="316"/>
    </location>
</feature>
<evidence type="ECO:0000256" key="1">
    <source>
        <dbReference type="SAM" id="MobiDB-lite"/>
    </source>
</evidence>
<feature type="region of interest" description="Disordered" evidence="1">
    <location>
        <begin position="1"/>
        <end position="23"/>
    </location>
</feature>
<dbReference type="RefSeq" id="WP_157583543.1">
    <property type="nucleotide sequence ID" value="NZ_WPIN01000002.1"/>
</dbReference>
<name>A0A7K1S658_9BACT</name>
<dbReference type="AlphaFoldDB" id="A0A7K1S658"/>
<evidence type="ECO:0000313" key="2">
    <source>
        <dbReference type="EMBL" id="MVM29299.1"/>
    </source>
</evidence>
<protein>
    <submittedName>
        <fullName evidence="2">Uncharacterized protein</fullName>
    </submittedName>
</protein>
<gene>
    <name evidence="2" type="ORF">GO755_04585</name>
</gene>
<accession>A0A7K1S658</accession>
<reference evidence="2 3" key="1">
    <citation type="submission" date="2019-12" db="EMBL/GenBank/DDBJ databases">
        <title>Spirosoma sp. HMF4905 genome sequencing and assembly.</title>
        <authorList>
            <person name="Kang H."/>
            <person name="Cha I."/>
            <person name="Kim H."/>
            <person name="Joh K."/>
        </authorList>
    </citation>
    <scope>NUCLEOTIDE SEQUENCE [LARGE SCALE GENOMIC DNA]</scope>
    <source>
        <strain evidence="2 3">HMF4905</strain>
    </source>
</reference>
<proteinExistence type="predicted"/>